<dbReference type="SUPFAM" id="SSF103481">
    <property type="entry name" value="Multidrug resistance efflux transporter EmrE"/>
    <property type="match status" value="2"/>
</dbReference>
<feature type="transmembrane region" description="Helical" evidence="8">
    <location>
        <begin position="34"/>
        <end position="55"/>
    </location>
</feature>
<dbReference type="InterPro" id="IPR000620">
    <property type="entry name" value="EamA_dom"/>
</dbReference>
<feature type="transmembrane region" description="Helical" evidence="8">
    <location>
        <begin position="99"/>
        <end position="116"/>
    </location>
</feature>
<dbReference type="InterPro" id="IPR037185">
    <property type="entry name" value="EmrE-like"/>
</dbReference>
<feature type="domain" description="EamA" evidence="9">
    <location>
        <begin position="3"/>
        <end position="138"/>
    </location>
</feature>
<evidence type="ECO:0000256" key="5">
    <source>
        <dbReference type="ARBA" id="ARBA00022692"/>
    </source>
</evidence>
<feature type="transmembrane region" description="Helical" evidence="8">
    <location>
        <begin position="5"/>
        <end position="22"/>
    </location>
</feature>
<feature type="transmembrane region" description="Helical" evidence="8">
    <location>
        <begin position="239"/>
        <end position="257"/>
    </location>
</feature>
<comment type="similarity">
    <text evidence="2">Belongs to the EamA transporter family.</text>
</comment>
<dbReference type="EMBL" id="AP024238">
    <property type="protein sequence ID" value="BCO29855.1"/>
    <property type="molecule type" value="Genomic_DNA"/>
</dbReference>
<proteinExistence type="inferred from homology"/>
<evidence type="ECO:0000256" key="8">
    <source>
        <dbReference type="SAM" id="Phobius"/>
    </source>
</evidence>
<organism evidence="10 11">
    <name type="scientific">Rhodoferax lithotrophicus</name>
    <dbReference type="NCBI Taxonomy" id="2798804"/>
    <lineage>
        <taxon>Bacteria</taxon>
        <taxon>Pseudomonadati</taxon>
        <taxon>Pseudomonadota</taxon>
        <taxon>Betaproteobacteria</taxon>
        <taxon>Burkholderiales</taxon>
        <taxon>Comamonadaceae</taxon>
        <taxon>Rhodoferax</taxon>
    </lineage>
</organism>
<evidence type="ECO:0000259" key="9">
    <source>
        <dbReference type="Pfam" id="PF00892"/>
    </source>
</evidence>
<dbReference type="PANTHER" id="PTHR22911:SF137">
    <property type="entry name" value="SOLUTE CARRIER FAMILY 35 MEMBER G2-RELATED"/>
    <property type="match status" value="1"/>
</dbReference>
<dbReference type="InterPro" id="IPR004626">
    <property type="entry name" value="RarD"/>
</dbReference>
<dbReference type="RefSeq" id="WP_223906239.1">
    <property type="nucleotide sequence ID" value="NZ_AP024238.1"/>
</dbReference>
<evidence type="ECO:0000256" key="1">
    <source>
        <dbReference type="ARBA" id="ARBA00004651"/>
    </source>
</evidence>
<feature type="transmembrane region" description="Helical" evidence="8">
    <location>
        <begin position="67"/>
        <end position="87"/>
    </location>
</feature>
<comment type="subcellular location">
    <subcellularLocation>
        <location evidence="1">Cell membrane</location>
        <topology evidence="1">Multi-pass membrane protein</topology>
    </subcellularLocation>
</comment>
<evidence type="ECO:0000313" key="10">
    <source>
        <dbReference type="EMBL" id="BCO29855.1"/>
    </source>
</evidence>
<feature type="transmembrane region" description="Helical" evidence="8">
    <location>
        <begin position="174"/>
        <end position="195"/>
    </location>
</feature>
<keyword evidence="5 8" id="KW-0812">Transmembrane</keyword>
<evidence type="ECO:0000256" key="6">
    <source>
        <dbReference type="ARBA" id="ARBA00022989"/>
    </source>
</evidence>
<keyword evidence="6 8" id="KW-1133">Transmembrane helix</keyword>
<protein>
    <submittedName>
        <fullName evidence="10">Protein RarD</fullName>
    </submittedName>
</protein>
<dbReference type="Proteomes" id="UP000824366">
    <property type="component" value="Chromosome"/>
</dbReference>
<evidence type="ECO:0000256" key="3">
    <source>
        <dbReference type="ARBA" id="ARBA00022448"/>
    </source>
</evidence>
<keyword evidence="4" id="KW-1003">Cell membrane</keyword>
<keyword evidence="11" id="KW-1185">Reference proteome</keyword>
<dbReference type="NCBIfam" id="TIGR00688">
    <property type="entry name" value="rarD"/>
    <property type="match status" value="1"/>
</dbReference>
<accession>A0ABN6DCT6</accession>
<evidence type="ECO:0000256" key="4">
    <source>
        <dbReference type="ARBA" id="ARBA00022475"/>
    </source>
</evidence>
<feature type="transmembrane region" description="Helical" evidence="8">
    <location>
        <begin position="207"/>
        <end position="227"/>
    </location>
</feature>
<keyword evidence="7 8" id="KW-0472">Membrane</keyword>
<keyword evidence="3" id="KW-0813">Transport</keyword>
<dbReference type="Pfam" id="PF00892">
    <property type="entry name" value="EamA"/>
    <property type="match status" value="2"/>
</dbReference>
<feature type="transmembrane region" description="Helical" evidence="8">
    <location>
        <begin position="263"/>
        <end position="284"/>
    </location>
</feature>
<feature type="transmembrane region" description="Helical" evidence="8">
    <location>
        <begin position="123"/>
        <end position="139"/>
    </location>
</feature>
<dbReference type="PANTHER" id="PTHR22911">
    <property type="entry name" value="ACYL-MALONYL CONDENSING ENZYME-RELATED"/>
    <property type="match status" value="1"/>
</dbReference>
<evidence type="ECO:0000256" key="2">
    <source>
        <dbReference type="ARBA" id="ARBA00007362"/>
    </source>
</evidence>
<feature type="domain" description="EamA" evidence="9">
    <location>
        <begin position="148"/>
        <end position="278"/>
    </location>
</feature>
<feature type="transmembrane region" description="Helical" evidence="8">
    <location>
        <begin position="145"/>
        <end position="162"/>
    </location>
</feature>
<reference evidence="10 11" key="1">
    <citation type="journal article" date="2021" name="Microbiol. Spectr.">
        <title>A Single Bacterium Capable of Oxidation and Reduction of Iron at Circumneutral pH.</title>
        <authorList>
            <person name="Kato S."/>
            <person name="Ohkuma M."/>
        </authorList>
    </citation>
    <scope>NUCLEOTIDE SEQUENCE [LARGE SCALE GENOMIC DNA]</scope>
    <source>
        <strain evidence="10 11">MIZ03</strain>
    </source>
</reference>
<sequence length="294" mass="32665">MNTGVLYAGLAYICWGLFPIFFKQLSNVHPFEVVMHRMVWSLLFLVCVLAVLKRWAWLRELLRQPRVLAAFALSALLLSANWSVYVWAVHNAHVVDASLGYFILPLVNVAFGFIFLKERPRPGQWLAVAVAATGVLWLAVQAGRLPWVALVLAFTFGFYGLLRKVATLGALEGLTLETLLLSPFALGLLVWWTWHGQGALVQGDIPTLGWLLLAGPLTAVPLLLFAAGARRIPMATLGILQYISPSLQMLVGVWMYGETFESTRFVGFGLVWSALVIYSLEGLWTVRKPLSNQN</sequence>
<name>A0ABN6DCT6_9BURK</name>
<gene>
    <name evidence="10" type="ORF">MIZ03_4779</name>
</gene>
<evidence type="ECO:0000256" key="7">
    <source>
        <dbReference type="ARBA" id="ARBA00023136"/>
    </source>
</evidence>
<evidence type="ECO:0000313" key="11">
    <source>
        <dbReference type="Proteomes" id="UP000824366"/>
    </source>
</evidence>